<keyword evidence="1" id="KW-0472">Membrane</keyword>
<name>A0A494WSB1_9FIRM</name>
<keyword evidence="1" id="KW-1133">Transmembrane helix</keyword>
<feature type="transmembrane region" description="Helical" evidence="1">
    <location>
        <begin position="91"/>
        <end position="114"/>
    </location>
</feature>
<evidence type="ECO:0000259" key="2">
    <source>
        <dbReference type="Pfam" id="PF01478"/>
    </source>
</evidence>
<dbReference type="Proteomes" id="UP000271256">
    <property type="component" value="Unassembled WGS sequence"/>
</dbReference>
<keyword evidence="1" id="KW-0812">Transmembrane</keyword>
<accession>A0A494WSB1</accession>
<dbReference type="AlphaFoldDB" id="A0A494WSB1"/>
<feature type="domain" description="Prepilin type IV endopeptidase peptidase" evidence="2">
    <location>
        <begin position="8"/>
        <end position="109"/>
    </location>
</feature>
<evidence type="ECO:0000313" key="4">
    <source>
        <dbReference type="Proteomes" id="UP000271256"/>
    </source>
</evidence>
<dbReference type="Gene3D" id="1.20.120.1220">
    <property type="match status" value="1"/>
</dbReference>
<feature type="transmembrane region" description="Helical" evidence="1">
    <location>
        <begin position="26"/>
        <end position="45"/>
    </location>
</feature>
<feature type="transmembrane region" description="Helical" evidence="1">
    <location>
        <begin position="121"/>
        <end position="143"/>
    </location>
</feature>
<reference evidence="3 4" key="1">
    <citation type="submission" date="2018-10" db="EMBL/GenBank/DDBJ databases">
        <authorList>
            <person name="Grouzdev D.S."/>
            <person name="Krutkina M.S."/>
            <person name="Tourova T.P."/>
            <person name="Nazina T.N."/>
        </authorList>
    </citation>
    <scope>NUCLEOTIDE SEQUENCE [LARGE SCALE GENOMIC DNA]</scope>
    <source>
        <strain evidence="3 4">435</strain>
    </source>
</reference>
<keyword evidence="4" id="KW-1185">Reference proteome</keyword>
<comment type="caution">
    <text evidence="3">The sequence shown here is derived from an EMBL/GenBank/DDBJ whole genome shotgun (WGS) entry which is preliminary data.</text>
</comment>
<evidence type="ECO:0000256" key="1">
    <source>
        <dbReference type="SAM" id="Phobius"/>
    </source>
</evidence>
<dbReference type="InterPro" id="IPR000045">
    <property type="entry name" value="Prepilin_IV_endopep_pep"/>
</dbReference>
<protein>
    <submittedName>
        <fullName evidence="3">Prepilin peptidase</fullName>
    </submittedName>
</protein>
<dbReference type="GO" id="GO:0016020">
    <property type="term" value="C:membrane"/>
    <property type="evidence" value="ECO:0007669"/>
    <property type="project" value="InterPro"/>
</dbReference>
<proteinExistence type="predicted"/>
<dbReference type="Pfam" id="PF01478">
    <property type="entry name" value="Peptidase_A24"/>
    <property type="match status" value="1"/>
</dbReference>
<evidence type="ECO:0000313" key="3">
    <source>
        <dbReference type="EMBL" id="RKO66179.1"/>
    </source>
</evidence>
<dbReference type="GO" id="GO:0004190">
    <property type="term" value="F:aspartic-type endopeptidase activity"/>
    <property type="evidence" value="ECO:0007669"/>
    <property type="project" value="InterPro"/>
</dbReference>
<gene>
    <name evidence="3" type="ORF">D7024_03950</name>
</gene>
<dbReference type="OrthoDB" id="5508079at2"/>
<dbReference type="RefSeq" id="WP_121450623.1">
    <property type="nucleotide sequence ID" value="NZ_RBWE01000001.1"/>
</dbReference>
<feature type="transmembrane region" description="Helical" evidence="1">
    <location>
        <begin position="155"/>
        <end position="175"/>
    </location>
</feature>
<sequence>MMISFDILVIVLTAICLYTDLRWNKIYNKVLLPFALIGAGMQLYFHGPKGLAEGMAGFLTGLLLLLIPFAMRQMGAGDVKLLATIGMIKGPQFTLFVFLGAALAGGLMSCVLLIRQGRLLFSLRAIGCAALLRLARVPAQYALTPLEQAAPGDAIPFGAAILAGVFAAYLFAFILR</sequence>
<dbReference type="EMBL" id="RBWE01000001">
    <property type="protein sequence ID" value="RKO66179.1"/>
    <property type="molecule type" value="Genomic_DNA"/>
</dbReference>
<feature type="transmembrane region" description="Helical" evidence="1">
    <location>
        <begin position="52"/>
        <end position="71"/>
    </location>
</feature>
<organism evidence="3 4">
    <name type="scientific">Desulfofundulus salinus</name>
    <dbReference type="NCBI Taxonomy" id="2419843"/>
    <lineage>
        <taxon>Bacteria</taxon>
        <taxon>Bacillati</taxon>
        <taxon>Bacillota</taxon>
        <taxon>Clostridia</taxon>
        <taxon>Eubacteriales</taxon>
        <taxon>Peptococcaceae</taxon>
        <taxon>Desulfofundulus</taxon>
    </lineage>
</organism>